<evidence type="ECO:0000256" key="2">
    <source>
        <dbReference type="SAM" id="SignalP"/>
    </source>
</evidence>
<evidence type="ECO:0000256" key="1">
    <source>
        <dbReference type="SAM" id="MobiDB-lite"/>
    </source>
</evidence>
<feature type="signal peptide" evidence="2">
    <location>
        <begin position="1"/>
        <end position="16"/>
    </location>
</feature>
<feature type="chain" id="PRO_5042033476" evidence="2">
    <location>
        <begin position="17"/>
        <end position="732"/>
    </location>
</feature>
<evidence type="ECO:0000313" key="4">
    <source>
        <dbReference type="Proteomes" id="UP001208570"/>
    </source>
</evidence>
<proteinExistence type="predicted"/>
<feature type="region of interest" description="Disordered" evidence="1">
    <location>
        <begin position="687"/>
        <end position="732"/>
    </location>
</feature>
<dbReference type="AlphaFoldDB" id="A0AAD9MWN6"/>
<feature type="compositionally biased region" description="Basic and acidic residues" evidence="1">
    <location>
        <begin position="687"/>
        <end position="703"/>
    </location>
</feature>
<reference evidence="3" key="1">
    <citation type="journal article" date="2023" name="Mol. Biol. Evol.">
        <title>Third-Generation Sequencing Reveals the Adaptive Role of the Epigenome in Three Deep-Sea Polychaetes.</title>
        <authorList>
            <person name="Perez M."/>
            <person name="Aroh O."/>
            <person name="Sun Y."/>
            <person name="Lan Y."/>
            <person name="Juniper S.K."/>
            <person name="Young C.R."/>
            <person name="Angers B."/>
            <person name="Qian P.Y."/>
        </authorList>
    </citation>
    <scope>NUCLEOTIDE SEQUENCE</scope>
    <source>
        <strain evidence="3">P08H-3</strain>
    </source>
</reference>
<dbReference type="Proteomes" id="UP001208570">
    <property type="component" value="Unassembled WGS sequence"/>
</dbReference>
<organism evidence="3 4">
    <name type="scientific">Paralvinella palmiformis</name>
    <dbReference type="NCBI Taxonomy" id="53620"/>
    <lineage>
        <taxon>Eukaryota</taxon>
        <taxon>Metazoa</taxon>
        <taxon>Spiralia</taxon>
        <taxon>Lophotrochozoa</taxon>
        <taxon>Annelida</taxon>
        <taxon>Polychaeta</taxon>
        <taxon>Sedentaria</taxon>
        <taxon>Canalipalpata</taxon>
        <taxon>Terebellida</taxon>
        <taxon>Terebelliformia</taxon>
        <taxon>Alvinellidae</taxon>
        <taxon>Paralvinella</taxon>
    </lineage>
</organism>
<keyword evidence="4" id="KW-1185">Reference proteome</keyword>
<comment type="caution">
    <text evidence="3">The sequence shown here is derived from an EMBL/GenBank/DDBJ whole genome shotgun (WGS) entry which is preliminary data.</text>
</comment>
<accession>A0AAD9MWN6</accession>
<feature type="compositionally biased region" description="Basic and acidic residues" evidence="1">
    <location>
        <begin position="277"/>
        <end position="289"/>
    </location>
</feature>
<feature type="region of interest" description="Disordered" evidence="1">
    <location>
        <begin position="204"/>
        <end position="226"/>
    </location>
</feature>
<dbReference type="EMBL" id="JAODUP010000597">
    <property type="protein sequence ID" value="KAK2146576.1"/>
    <property type="molecule type" value="Genomic_DNA"/>
</dbReference>
<gene>
    <name evidence="3" type="ORF">LSH36_597g01021</name>
</gene>
<feature type="compositionally biased region" description="Basic and acidic residues" evidence="1">
    <location>
        <begin position="721"/>
        <end position="732"/>
    </location>
</feature>
<evidence type="ECO:0000313" key="3">
    <source>
        <dbReference type="EMBL" id="KAK2146576.1"/>
    </source>
</evidence>
<keyword evidence="2" id="KW-0732">Signal</keyword>
<protein>
    <submittedName>
        <fullName evidence="3">Uncharacterized protein</fullName>
    </submittedName>
</protein>
<name>A0AAD9MWN6_9ANNE</name>
<sequence>MKLILIVCCLAPMGRCLTRSGRGFRFMPIGDGGNERITDPYYIEFLLGRLKRDMPSLFPSTSRRSVGGRFNPPHNYQEFILGKRAENHRYYVIQKGREYFLCSADGNDVDSYPGLSQYGSYSTANLDGILRGHEDLRNCRPLMLEMDEAGDGGEMFVADSNRPGLDKRDPDYENFLLGKRNRPDFGNFLLGKVSHPDHVEATFRKRRMSDKNGAPPGDRPLSLSSQIDVSRRSLPEYIDFVIGRNRGGSTRRRRSVPENDPANQTSGSGVDGDVETGEGHDDANERKRDEDEERDFVPRRGYFSFRDFLFGHKRIPDYGQFILGKKSGRDLMETLRGRSRRLMNERNAPDYASFILGTRKRASNYGTFIMGKKPVPDYDSFLMGKKSDPGLDDTKAMKPQYGAFLMGKKDAPDYGAFLMGKKMRPDYEEFLIGKKNTPDFERFLMGKKYTPEYDELSIEKKNTPDYERFLMGKKFTPEYEEFLMGKKNIPEYEKFLMGKKYSPDYQQFLLGKKDSPDYEKFLMGKKYTPDYEKFLMGKKNSPDYEKFLLGKKNTPDYQKFLMGKKNNPDYEKFLMGKRNMPDYENFLMGKKTNPDYERFLMGKKYTPDFHKFLMGKKEAPDYESFLMGKKNSPDYEKFLLGKKNTPDYEHFLNGKKDVYDYEKFLMGKKVPDTGKDNMEYDAFLMGKKDGPIGKDVATEKDGSDQGPSEKVNEAPTMVTKIRSDDDIKQYSE</sequence>
<feature type="region of interest" description="Disordered" evidence="1">
    <location>
        <begin position="245"/>
        <end position="294"/>
    </location>
</feature>